<dbReference type="Proteomes" id="UP000006227">
    <property type="component" value="Unassembled WGS sequence"/>
</dbReference>
<accession>F5VG49</accession>
<dbReference type="PANTHER" id="PTHR34980:SF2">
    <property type="entry name" value="INNER MEMBRANE PROTEIN YHAH-RELATED"/>
    <property type="match status" value="1"/>
</dbReference>
<dbReference type="RefSeq" id="WP_003706777.1">
    <property type="nucleotide sequence ID" value="NZ_AFMN01000003.1"/>
</dbReference>
<dbReference type="PATRIC" id="fig|1029822.3.peg.1763"/>
<evidence type="ECO:0000256" key="1">
    <source>
        <dbReference type="SAM" id="Phobius"/>
    </source>
</evidence>
<organism evidence="3 4">
    <name type="scientific">Ligilactobacillus salivarius NIAS840</name>
    <dbReference type="NCBI Taxonomy" id="1029822"/>
    <lineage>
        <taxon>Bacteria</taxon>
        <taxon>Bacillati</taxon>
        <taxon>Bacillota</taxon>
        <taxon>Bacilli</taxon>
        <taxon>Lactobacillales</taxon>
        <taxon>Lactobacillaceae</taxon>
        <taxon>Ligilactobacillus</taxon>
    </lineage>
</organism>
<dbReference type="InterPro" id="IPR038587">
    <property type="entry name" value="Ribosomal_eL40_sf"/>
</dbReference>
<evidence type="ECO:0000313" key="4">
    <source>
        <dbReference type="Proteomes" id="UP000006227"/>
    </source>
</evidence>
<sequence length="176" mass="20040">MFCTKCGAKNPEDATFCYKCGNEMYGTKDNPSDNKIVNDNVGKKEEVVNEKKENNSDTVQKPNSSLFEWLTSFEGVMSVKSFWFAQVALVLLGICVFFIDVSLLNVGAYNNTWLTWLYAIFYLFATISTEFRRLHDTNKSGAYILIGLIPIVGQIILLILLCLPRVEENNQWIKNK</sequence>
<dbReference type="GO" id="GO:0005886">
    <property type="term" value="C:plasma membrane"/>
    <property type="evidence" value="ECO:0007669"/>
    <property type="project" value="TreeGrafter"/>
</dbReference>
<evidence type="ECO:0000313" key="3">
    <source>
        <dbReference type="EMBL" id="EGL98020.1"/>
    </source>
</evidence>
<dbReference type="Gene3D" id="4.10.1060.50">
    <property type="match status" value="1"/>
</dbReference>
<feature type="domain" description="Zinc-ribbon" evidence="2">
    <location>
        <begin position="2"/>
        <end position="23"/>
    </location>
</feature>
<feature type="transmembrane region" description="Helical" evidence="1">
    <location>
        <begin position="82"/>
        <end position="101"/>
    </location>
</feature>
<reference evidence="3 4" key="1">
    <citation type="journal article" date="2011" name="J. Bacteriol.">
        <title>Genome Sequence of Lactobacillus salivarius NIAS840, Isolated from Chicken Intestine.</title>
        <authorList>
            <person name="Ham J.S."/>
            <person name="Kim H.W."/>
            <person name="Seol K.H."/>
            <person name="Jang A."/>
            <person name="Jeong S.G."/>
            <person name="Oh M.H."/>
            <person name="Kim D.H."/>
            <person name="Kang D.K."/>
            <person name="Kim G.B."/>
            <person name="Cha C.J."/>
        </authorList>
    </citation>
    <scope>NUCLEOTIDE SEQUENCE [LARGE SCALE GENOMIC DNA]</scope>
    <source>
        <strain evidence="3 4">NIAS840</strain>
    </source>
</reference>
<name>F5VG49_9LACO</name>
<dbReference type="InterPro" id="IPR026870">
    <property type="entry name" value="Zinc_ribbon_dom"/>
</dbReference>
<protein>
    <recommendedName>
        <fullName evidence="2">Zinc-ribbon domain-containing protein</fullName>
    </recommendedName>
</protein>
<dbReference type="Pfam" id="PF05656">
    <property type="entry name" value="DUF805"/>
    <property type="match status" value="1"/>
</dbReference>
<dbReference type="AlphaFoldDB" id="F5VG49"/>
<dbReference type="PANTHER" id="PTHR34980">
    <property type="entry name" value="INNER MEMBRANE PROTEIN-RELATED-RELATED"/>
    <property type="match status" value="1"/>
</dbReference>
<gene>
    <name evidence="3" type="ORF">NIAS840_01769</name>
</gene>
<dbReference type="Pfam" id="PF13240">
    <property type="entry name" value="Zn_Ribbon_1"/>
    <property type="match status" value="1"/>
</dbReference>
<keyword evidence="1" id="KW-1133">Transmembrane helix</keyword>
<feature type="transmembrane region" description="Helical" evidence="1">
    <location>
        <begin position="113"/>
        <end position="131"/>
    </location>
</feature>
<comment type="caution">
    <text evidence="3">The sequence shown here is derived from an EMBL/GenBank/DDBJ whole genome shotgun (WGS) entry which is preliminary data.</text>
</comment>
<evidence type="ECO:0000259" key="2">
    <source>
        <dbReference type="Pfam" id="PF13240"/>
    </source>
</evidence>
<proteinExistence type="predicted"/>
<keyword evidence="1" id="KW-0812">Transmembrane</keyword>
<feature type="transmembrane region" description="Helical" evidence="1">
    <location>
        <begin position="143"/>
        <end position="166"/>
    </location>
</feature>
<dbReference type="InterPro" id="IPR008523">
    <property type="entry name" value="DUF805"/>
</dbReference>
<keyword evidence="1" id="KW-0472">Membrane</keyword>
<dbReference type="EMBL" id="AFMN01000003">
    <property type="protein sequence ID" value="EGL98020.1"/>
    <property type="molecule type" value="Genomic_DNA"/>
</dbReference>